<accession>A8Q7X8</accession>
<dbReference type="OMA" id="YFTITAN"/>
<feature type="signal peptide" evidence="2">
    <location>
        <begin position="1"/>
        <end position="23"/>
    </location>
</feature>
<evidence type="ECO:0000313" key="5">
    <source>
        <dbReference type="Proteomes" id="UP000008837"/>
    </source>
</evidence>
<evidence type="ECO:0000259" key="3">
    <source>
        <dbReference type="Pfam" id="PF10342"/>
    </source>
</evidence>
<protein>
    <recommendedName>
        <fullName evidence="3">Yeast cell wall synthesis Kre9/Knh1-like N-terminal domain-containing protein</fullName>
    </recommendedName>
</protein>
<dbReference type="Pfam" id="PF10342">
    <property type="entry name" value="Kre9_KNH"/>
    <property type="match status" value="1"/>
</dbReference>
<evidence type="ECO:0000256" key="1">
    <source>
        <dbReference type="ARBA" id="ARBA00022729"/>
    </source>
</evidence>
<organism evidence="4 5">
    <name type="scientific">Malassezia globosa (strain ATCC MYA-4612 / CBS 7966)</name>
    <name type="common">Dandruff-associated fungus</name>
    <dbReference type="NCBI Taxonomy" id="425265"/>
    <lineage>
        <taxon>Eukaryota</taxon>
        <taxon>Fungi</taxon>
        <taxon>Dikarya</taxon>
        <taxon>Basidiomycota</taxon>
        <taxon>Ustilaginomycotina</taxon>
        <taxon>Malasseziomycetes</taxon>
        <taxon>Malasseziales</taxon>
        <taxon>Malasseziaceae</taxon>
        <taxon>Malassezia</taxon>
    </lineage>
</organism>
<dbReference type="Proteomes" id="UP000008837">
    <property type="component" value="Unassembled WGS sequence"/>
</dbReference>
<keyword evidence="5" id="KW-1185">Reference proteome</keyword>
<name>A8Q7X8_MALGO</name>
<dbReference type="AlphaFoldDB" id="A8Q7X8"/>
<dbReference type="OrthoDB" id="2339190at2759"/>
<dbReference type="InParanoid" id="A8Q7X8"/>
<feature type="chain" id="PRO_5002728125" description="Yeast cell wall synthesis Kre9/Knh1-like N-terminal domain-containing protein" evidence="2">
    <location>
        <begin position="24"/>
        <end position="137"/>
    </location>
</feature>
<dbReference type="STRING" id="425265.A8Q7X8"/>
<comment type="caution">
    <text evidence="4">The sequence shown here is derived from an EMBL/GenBank/DDBJ whole genome shotgun (WGS) entry which is preliminary data.</text>
</comment>
<dbReference type="InterPro" id="IPR018466">
    <property type="entry name" value="Kre9/Knh1-like_N"/>
</dbReference>
<evidence type="ECO:0000313" key="4">
    <source>
        <dbReference type="EMBL" id="EDP42395.1"/>
    </source>
</evidence>
<keyword evidence="1 2" id="KW-0732">Signal</keyword>
<dbReference type="EMBL" id="AAYY01000011">
    <property type="protein sequence ID" value="EDP42395.1"/>
    <property type="molecule type" value="Genomic_DNA"/>
</dbReference>
<gene>
    <name evidence="4" type="ORF">MGL_3153</name>
</gene>
<sequence>MVRFASLAVSLVTLIAAAMPSTAFDARSDLNARMVYDPKILYPTHDTVWKVGDKVNVTWRAADMPREFREYTGKVILGHIEPGSMNEHLANTLAEDFKMADGNVTFTVPHVKERDDYVVVLMGDSGNHSPKFTIRSA</sequence>
<dbReference type="VEuPathDB" id="FungiDB:MGL_3153"/>
<dbReference type="KEGG" id="mgl:MGL_3153"/>
<reference evidence="4 5" key="1">
    <citation type="journal article" date="2007" name="Proc. Natl. Acad. Sci. U.S.A.">
        <title>Dandruff-associated Malassezia genomes reveal convergent and divergent virulence traits shared with plant and human fungal pathogens.</title>
        <authorList>
            <person name="Xu J."/>
            <person name="Saunders C.W."/>
            <person name="Hu P."/>
            <person name="Grant R.A."/>
            <person name="Boekhout T."/>
            <person name="Kuramae E.E."/>
            <person name="Kronstad J.W."/>
            <person name="Deangelis Y.M."/>
            <person name="Reeder N.L."/>
            <person name="Johnstone K.R."/>
            <person name="Leland M."/>
            <person name="Fieno A.M."/>
            <person name="Begley W.M."/>
            <person name="Sun Y."/>
            <person name="Lacey M.P."/>
            <person name="Chaudhary T."/>
            <person name="Keough T."/>
            <person name="Chu L."/>
            <person name="Sears R."/>
            <person name="Yuan B."/>
            <person name="Dawson T.L.Jr."/>
        </authorList>
    </citation>
    <scope>NUCLEOTIDE SEQUENCE [LARGE SCALE GENOMIC DNA]</scope>
    <source>
        <strain evidence="5">ATCC MYA-4612 / CBS 7966</strain>
    </source>
</reference>
<dbReference type="GeneID" id="5853915"/>
<feature type="domain" description="Yeast cell wall synthesis Kre9/Knh1-like N-terminal" evidence="3">
    <location>
        <begin position="43"/>
        <end position="134"/>
    </location>
</feature>
<proteinExistence type="predicted"/>
<evidence type="ECO:0000256" key="2">
    <source>
        <dbReference type="SAM" id="SignalP"/>
    </source>
</evidence>
<dbReference type="RefSeq" id="XP_001729609.1">
    <property type="nucleotide sequence ID" value="XM_001729557.1"/>
</dbReference>